<proteinExistence type="predicted"/>
<keyword evidence="1" id="KW-0805">Transcription regulation</keyword>
<keyword evidence="2" id="KW-0238">DNA-binding</keyword>
<dbReference type="PANTHER" id="PTHR30154:SF53">
    <property type="entry name" value="HTH-TYPE TRANSCRIPTIONAL REGULATOR LRPC"/>
    <property type="match status" value="1"/>
</dbReference>
<dbReference type="PANTHER" id="PTHR30154">
    <property type="entry name" value="LEUCINE-RESPONSIVE REGULATORY PROTEIN"/>
    <property type="match status" value="1"/>
</dbReference>
<dbReference type="CDD" id="cd00090">
    <property type="entry name" value="HTH_ARSR"/>
    <property type="match status" value="1"/>
</dbReference>
<name>A0ABY9WXA2_9BACT</name>
<evidence type="ECO:0000256" key="3">
    <source>
        <dbReference type="ARBA" id="ARBA00023163"/>
    </source>
</evidence>
<accession>A0ABY9WXA2</accession>
<sequence length="185" mass="20834">MRAKVAKVSRRIEGRNPGRTALRRSETKVAEPVRLRNESGLDATDWRLLRELEHDGRASLAELGRRVGLSAPAVSERMRRLEEAGVITGYRVQIHLPSVGLPVLAFIRLTTTPSRRVEEVLEVLDAMPEVHECHRVTGNECFVLKVALPDMAHLETVIDRLRPYGQTVTSVVLSTPVPYRMVSRR</sequence>
<keyword evidence="6" id="KW-1185">Reference proteome</keyword>
<dbReference type="InterPro" id="IPR019888">
    <property type="entry name" value="Tscrpt_reg_AsnC-like"/>
</dbReference>
<feature type="domain" description="HTH asnC-type" evidence="4">
    <location>
        <begin position="41"/>
        <end position="102"/>
    </location>
</feature>
<evidence type="ECO:0000256" key="2">
    <source>
        <dbReference type="ARBA" id="ARBA00023125"/>
    </source>
</evidence>
<dbReference type="PROSITE" id="PS50956">
    <property type="entry name" value="HTH_ASNC_2"/>
    <property type="match status" value="1"/>
</dbReference>
<keyword evidence="3" id="KW-0804">Transcription</keyword>
<evidence type="ECO:0000313" key="5">
    <source>
        <dbReference type="EMBL" id="WNG47781.1"/>
    </source>
</evidence>
<dbReference type="Gene3D" id="3.30.70.920">
    <property type="match status" value="1"/>
</dbReference>
<dbReference type="Proteomes" id="UP001611383">
    <property type="component" value="Chromosome"/>
</dbReference>
<dbReference type="InterPro" id="IPR036390">
    <property type="entry name" value="WH_DNA-bd_sf"/>
</dbReference>
<organism evidence="5 6">
    <name type="scientific">Archangium minus</name>
    <dbReference type="NCBI Taxonomy" id="83450"/>
    <lineage>
        <taxon>Bacteria</taxon>
        <taxon>Pseudomonadati</taxon>
        <taxon>Myxococcota</taxon>
        <taxon>Myxococcia</taxon>
        <taxon>Myxococcales</taxon>
        <taxon>Cystobacterineae</taxon>
        <taxon>Archangiaceae</taxon>
        <taxon>Archangium</taxon>
    </lineage>
</organism>
<protein>
    <submittedName>
        <fullName evidence="5">Lrp/AsnC family transcriptional regulator</fullName>
    </submittedName>
</protein>
<dbReference type="InterPro" id="IPR036388">
    <property type="entry name" value="WH-like_DNA-bd_sf"/>
</dbReference>
<dbReference type="SUPFAM" id="SSF46785">
    <property type="entry name" value="Winged helix' DNA-binding domain"/>
    <property type="match status" value="1"/>
</dbReference>
<dbReference type="InterPro" id="IPR019887">
    <property type="entry name" value="Tscrpt_reg_AsnC/Lrp_C"/>
</dbReference>
<evidence type="ECO:0000259" key="4">
    <source>
        <dbReference type="PROSITE" id="PS50956"/>
    </source>
</evidence>
<dbReference type="Gene3D" id="1.10.10.10">
    <property type="entry name" value="Winged helix-like DNA-binding domain superfamily/Winged helix DNA-binding domain"/>
    <property type="match status" value="1"/>
</dbReference>
<dbReference type="PRINTS" id="PR00033">
    <property type="entry name" value="HTHASNC"/>
</dbReference>
<dbReference type="EMBL" id="CP043494">
    <property type="protein sequence ID" value="WNG47781.1"/>
    <property type="molecule type" value="Genomic_DNA"/>
</dbReference>
<evidence type="ECO:0000256" key="1">
    <source>
        <dbReference type="ARBA" id="ARBA00023015"/>
    </source>
</evidence>
<dbReference type="InterPro" id="IPR011991">
    <property type="entry name" value="ArsR-like_HTH"/>
</dbReference>
<dbReference type="Pfam" id="PF13404">
    <property type="entry name" value="HTH_AsnC-type"/>
    <property type="match status" value="1"/>
</dbReference>
<dbReference type="InterPro" id="IPR011008">
    <property type="entry name" value="Dimeric_a/b-barrel"/>
</dbReference>
<evidence type="ECO:0000313" key="6">
    <source>
        <dbReference type="Proteomes" id="UP001611383"/>
    </source>
</evidence>
<gene>
    <name evidence="5" type="ORF">F0U60_29360</name>
</gene>
<dbReference type="Pfam" id="PF01037">
    <property type="entry name" value="AsnC_trans_reg"/>
    <property type="match status" value="1"/>
</dbReference>
<dbReference type="SUPFAM" id="SSF54909">
    <property type="entry name" value="Dimeric alpha+beta barrel"/>
    <property type="match status" value="1"/>
</dbReference>
<dbReference type="InterPro" id="IPR000485">
    <property type="entry name" value="AsnC-type_HTH_dom"/>
</dbReference>
<dbReference type="SMART" id="SM00344">
    <property type="entry name" value="HTH_ASNC"/>
    <property type="match status" value="1"/>
</dbReference>
<reference evidence="5 6" key="1">
    <citation type="submission" date="2019-08" db="EMBL/GenBank/DDBJ databases">
        <title>Archangium and Cystobacter genomes.</title>
        <authorList>
            <person name="Chen I.-C.K."/>
            <person name="Wielgoss S."/>
        </authorList>
    </citation>
    <scope>NUCLEOTIDE SEQUENCE [LARGE SCALE GENOMIC DNA]</scope>
    <source>
        <strain evidence="5 6">Cbm 6</strain>
    </source>
</reference>